<evidence type="ECO:0000313" key="2">
    <source>
        <dbReference type="Proteomes" id="UP000236753"/>
    </source>
</evidence>
<name>A0A1H5SR90_9PROT</name>
<dbReference type="EMBL" id="FNUX01000003">
    <property type="protein sequence ID" value="SEF52488.1"/>
    <property type="molecule type" value="Genomic_DNA"/>
</dbReference>
<organism evidence="1 2">
    <name type="scientific">Nitrosomonas ureae</name>
    <dbReference type="NCBI Taxonomy" id="44577"/>
    <lineage>
        <taxon>Bacteria</taxon>
        <taxon>Pseudomonadati</taxon>
        <taxon>Pseudomonadota</taxon>
        <taxon>Betaproteobacteria</taxon>
        <taxon>Nitrosomonadales</taxon>
        <taxon>Nitrosomonadaceae</taxon>
        <taxon>Nitrosomonas</taxon>
    </lineage>
</organism>
<protein>
    <submittedName>
        <fullName evidence="1">Uncharacterized protein</fullName>
    </submittedName>
</protein>
<evidence type="ECO:0000313" key="1">
    <source>
        <dbReference type="EMBL" id="SEF52488.1"/>
    </source>
</evidence>
<dbReference type="Proteomes" id="UP000236753">
    <property type="component" value="Unassembled WGS sequence"/>
</dbReference>
<proteinExistence type="predicted"/>
<gene>
    <name evidence="1" type="ORF">SAMN05216334_10312</name>
</gene>
<reference evidence="1 2" key="1">
    <citation type="submission" date="2016-10" db="EMBL/GenBank/DDBJ databases">
        <authorList>
            <person name="de Groot N.N."/>
        </authorList>
    </citation>
    <scope>NUCLEOTIDE SEQUENCE [LARGE SCALE GENOMIC DNA]</scope>
    <source>
        <strain evidence="1 2">Nm13</strain>
    </source>
</reference>
<dbReference type="AlphaFoldDB" id="A0A1H5SR90"/>
<accession>A0A1H5SR90</accession>
<sequence length="82" mass="9502">MKMYLIGNLLKIVAIVLLLTNPVFSQTPLSFDYPVYKDGKLTIPRIDTETQTGRFQKAEFQFDSSTNTWKLLTFIETPMLLR</sequence>